<dbReference type="SUPFAM" id="SSF103657">
    <property type="entry name" value="BAR/IMD domain-like"/>
    <property type="match status" value="1"/>
</dbReference>
<accession>A0AAN9G5R5</accession>
<evidence type="ECO:0000259" key="3">
    <source>
        <dbReference type="PROSITE" id="PS51741"/>
    </source>
</evidence>
<dbReference type="EMBL" id="JBAMIC010000014">
    <property type="protein sequence ID" value="KAK7095734.1"/>
    <property type="molecule type" value="Genomic_DNA"/>
</dbReference>
<dbReference type="PROSITE" id="PS51741">
    <property type="entry name" value="F_BAR"/>
    <property type="match status" value="1"/>
</dbReference>
<evidence type="ECO:0000256" key="2">
    <source>
        <dbReference type="SAM" id="Coils"/>
    </source>
</evidence>
<dbReference type="PANTHER" id="PTHR23065">
    <property type="entry name" value="PROLINE-SERINE-THREONINE PHOSPHATASE INTERACTING PROTEIN 1"/>
    <property type="match status" value="1"/>
</dbReference>
<evidence type="ECO:0000313" key="4">
    <source>
        <dbReference type="EMBL" id="KAK7095734.1"/>
    </source>
</evidence>
<reference evidence="4 5" key="1">
    <citation type="submission" date="2024-02" db="EMBL/GenBank/DDBJ databases">
        <title>Chromosome-scale genome assembly of the rough periwinkle Littorina saxatilis.</title>
        <authorList>
            <person name="De Jode A."/>
            <person name="Faria R."/>
            <person name="Formenti G."/>
            <person name="Sims Y."/>
            <person name="Smith T.P."/>
            <person name="Tracey A."/>
            <person name="Wood J.M.D."/>
            <person name="Zagrodzka Z.B."/>
            <person name="Johannesson K."/>
            <person name="Butlin R.K."/>
            <person name="Leder E.H."/>
        </authorList>
    </citation>
    <scope>NUCLEOTIDE SEQUENCE [LARGE SCALE GENOMIC DNA]</scope>
    <source>
        <strain evidence="4">Snail1</strain>
        <tissue evidence="4">Muscle</tissue>
    </source>
</reference>
<dbReference type="Proteomes" id="UP001374579">
    <property type="component" value="Unassembled WGS sequence"/>
</dbReference>
<protein>
    <recommendedName>
        <fullName evidence="3">F-BAR domain-containing protein</fullName>
    </recommendedName>
</protein>
<dbReference type="GO" id="GO:0005886">
    <property type="term" value="C:plasma membrane"/>
    <property type="evidence" value="ECO:0007669"/>
    <property type="project" value="TreeGrafter"/>
</dbReference>
<dbReference type="InterPro" id="IPR031160">
    <property type="entry name" value="F_BAR_dom"/>
</dbReference>
<dbReference type="Gene3D" id="1.20.1270.60">
    <property type="entry name" value="Arfaptin homology (AH) domain/BAR domain"/>
    <property type="match status" value="1"/>
</dbReference>
<keyword evidence="5" id="KW-1185">Reference proteome</keyword>
<feature type="coiled-coil region" evidence="2">
    <location>
        <begin position="198"/>
        <end position="225"/>
    </location>
</feature>
<dbReference type="GO" id="GO:0005737">
    <property type="term" value="C:cytoplasm"/>
    <property type="evidence" value="ECO:0007669"/>
    <property type="project" value="TreeGrafter"/>
</dbReference>
<dbReference type="GO" id="GO:0005884">
    <property type="term" value="C:actin filament"/>
    <property type="evidence" value="ECO:0007669"/>
    <property type="project" value="TreeGrafter"/>
</dbReference>
<proteinExistence type="predicted"/>
<gene>
    <name evidence="4" type="ORF">V1264_005105</name>
</gene>
<evidence type="ECO:0000313" key="5">
    <source>
        <dbReference type="Proteomes" id="UP001374579"/>
    </source>
</evidence>
<dbReference type="InterPro" id="IPR001060">
    <property type="entry name" value="FCH_dom"/>
</dbReference>
<feature type="domain" description="F-BAR" evidence="3">
    <location>
        <begin position="5"/>
        <end position="267"/>
    </location>
</feature>
<dbReference type="GO" id="GO:0030041">
    <property type="term" value="P:actin filament polymerization"/>
    <property type="evidence" value="ECO:0007669"/>
    <property type="project" value="TreeGrafter"/>
</dbReference>
<organism evidence="4 5">
    <name type="scientific">Littorina saxatilis</name>
    <dbReference type="NCBI Taxonomy" id="31220"/>
    <lineage>
        <taxon>Eukaryota</taxon>
        <taxon>Metazoa</taxon>
        <taxon>Spiralia</taxon>
        <taxon>Lophotrochozoa</taxon>
        <taxon>Mollusca</taxon>
        <taxon>Gastropoda</taxon>
        <taxon>Caenogastropoda</taxon>
        <taxon>Littorinimorpha</taxon>
        <taxon>Littorinoidea</taxon>
        <taxon>Littorinidae</taxon>
        <taxon>Littorina</taxon>
    </lineage>
</organism>
<feature type="coiled-coil region" evidence="2">
    <location>
        <begin position="110"/>
        <end position="137"/>
    </location>
</feature>
<dbReference type="Pfam" id="PF00611">
    <property type="entry name" value="FCH"/>
    <property type="match status" value="1"/>
</dbReference>
<name>A0AAN9G5R5_9CAEN</name>
<keyword evidence="1 2" id="KW-0175">Coiled coil</keyword>
<dbReference type="SMART" id="SM00055">
    <property type="entry name" value="FCH"/>
    <property type="match status" value="1"/>
</dbReference>
<dbReference type="GO" id="GO:0051015">
    <property type="term" value="F:actin filament binding"/>
    <property type="evidence" value="ECO:0007669"/>
    <property type="project" value="TreeGrafter"/>
</dbReference>
<evidence type="ECO:0000256" key="1">
    <source>
        <dbReference type="PROSITE-ProRule" id="PRU01077"/>
    </source>
</evidence>
<dbReference type="AlphaFoldDB" id="A0AAN9G5R5"/>
<dbReference type="InterPro" id="IPR027267">
    <property type="entry name" value="AH/BAR_dom_sf"/>
</dbReference>
<dbReference type="PANTHER" id="PTHR23065:SF61">
    <property type="entry name" value="PROLINE-SERINE-THREONINE PHOSPHATASE-INTERACTING PROTEIN 2-LIKE"/>
    <property type="match status" value="1"/>
</dbReference>
<sequence length="381" mass="43357">MTRLTHYSEAFWGLEYTSTAGYDALSKHNSEQKKFLHDCEEYLRKRSKIEMDYGKALGSLTKNMKERSNPCGVLEVAWNTLRGELENCKQAHDEAGMFFTQHAEETKRFSREVTARRDNMEDRLKKIQSQKASLHKSAVSLSKTYGQKCREKDQTSEAYKCLKRGVTSTIKELEKGKSKMEKSEEEACKADNAYKTAVTLLEETRQEWEKEMEGACQEFQSSDEEQITFLRSEMWLCVNRVSQTALEVDDSCERVRKVLETCNVDQDIQNFIAMHATGTQRPEAVTYQNYYDPGGNSHNGRGEGGSPRLPMATPASHDATAFYSIVREDDDPTYASADPAYSSADPTYSMAEPLTSLTPRVLTVSRSFQVRPPACRMYEGR</sequence>
<comment type="caution">
    <text evidence="4">The sequence shown here is derived from an EMBL/GenBank/DDBJ whole genome shotgun (WGS) entry which is preliminary data.</text>
</comment>